<keyword evidence="5" id="KW-0143">Chaperone</keyword>
<name>A0A542D8H2_SERFO</name>
<evidence type="ECO:0000256" key="5">
    <source>
        <dbReference type="ARBA" id="ARBA00023186"/>
    </source>
</evidence>
<dbReference type="Gene3D" id="2.60.40.10">
    <property type="entry name" value="Immunoglobulins"/>
    <property type="match status" value="1"/>
</dbReference>
<dbReference type="SUPFAM" id="SSF49354">
    <property type="entry name" value="PapD-like"/>
    <property type="match status" value="1"/>
</dbReference>
<dbReference type="Pfam" id="PF18649">
    <property type="entry name" value="EcpB_C"/>
    <property type="match status" value="1"/>
</dbReference>
<evidence type="ECO:0000259" key="7">
    <source>
        <dbReference type="Pfam" id="PF18649"/>
    </source>
</evidence>
<gene>
    <name evidence="8" type="ORF">FHU10_1352</name>
</gene>
<evidence type="ECO:0000256" key="2">
    <source>
        <dbReference type="ARBA" id="ARBA00014241"/>
    </source>
</evidence>
<comment type="similarity">
    <text evidence="1">Belongs to the EcpB/EcpE family.</text>
</comment>
<dbReference type="InterPro" id="IPR013783">
    <property type="entry name" value="Ig-like_fold"/>
</dbReference>
<dbReference type="EMBL" id="VISQ01000001">
    <property type="protein sequence ID" value="TVZ68892.1"/>
    <property type="molecule type" value="Genomic_DNA"/>
</dbReference>
<evidence type="ECO:0000256" key="1">
    <source>
        <dbReference type="ARBA" id="ARBA00009408"/>
    </source>
</evidence>
<feature type="domain" description="EcpB C-terminal" evidence="7">
    <location>
        <begin position="151"/>
        <end position="226"/>
    </location>
</feature>
<dbReference type="InterPro" id="IPR008962">
    <property type="entry name" value="PapD-like_sf"/>
</dbReference>
<evidence type="ECO:0000256" key="3">
    <source>
        <dbReference type="ARBA" id="ARBA00022558"/>
    </source>
</evidence>
<organism evidence="8">
    <name type="scientific">Serratia fonticola</name>
    <dbReference type="NCBI Taxonomy" id="47917"/>
    <lineage>
        <taxon>Bacteria</taxon>
        <taxon>Pseudomonadati</taxon>
        <taxon>Pseudomonadota</taxon>
        <taxon>Gammaproteobacteria</taxon>
        <taxon>Enterobacterales</taxon>
        <taxon>Yersiniaceae</taxon>
        <taxon>Serratia</taxon>
    </lineage>
</organism>
<reference evidence="8" key="2">
    <citation type="submission" date="2019-08" db="EMBL/GenBank/DDBJ databases">
        <title>Investigation of anaerobic lignin degradation for improved lignocellulosic biofuels.</title>
        <authorList>
            <person name="Deangelis K.PhD."/>
        </authorList>
    </citation>
    <scope>NUCLEOTIDE SEQUENCE [LARGE SCALE GENOMIC DNA]</scope>
    <source>
        <strain evidence="8">128R</strain>
    </source>
</reference>
<proteinExistence type="inferred from homology"/>
<dbReference type="InterPro" id="IPR040695">
    <property type="entry name" value="EcpB_C"/>
</dbReference>
<dbReference type="AlphaFoldDB" id="A0A542D8H2"/>
<comment type="caution">
    <text evidence="8">The sequence shown here is derived from an EMBL/GenBank/DDBJ whole genome shotgun (WGS) entry which is preliminary data.</text>
</comment>
<dbReference type="OrthoDB" id="8584734at2"/>
<reference evidence="8" key="1">
    <citation type="submission" date="2019-06" db="EMBL/GenBank/DDBJ databases">
        <authorList>
            <person name="Deangelis K."/>
            <person name="Huntemann M."/>
            <person name="Clum A."/>
            <person name="Pillay M."/>
            <person name="Palaniappan K."/>
            <person name="Varghese N."/>
            <person name="Mikhailova N."/>
            <person name="Stamatis D."/>
            <person name="Reddy T."/>
            <person name="Daum C."/>
            <person name="Shapiro N."/>
            <person name="Ivanova N."/>
            <person name="Kyrpides N."/>
            <person name="Woyke T."/>
        </authorList>
    </citation>
    <scope>NUCLEOTIDE SEQUENCE [LARGE SCALE GENOMIC DNA]</scope>
    <source>
        <strain evidence="8">128R</strain>
    </source>
</reference>
<keyword evidence="4 6" id="KW-0732">Signal</keyword>
<sequence length="227" mass="25295">MEKWISISLCFALFTCTHANAINVGSITSIIASDQSVIAKEVINTVDDARMVSLTVERISSPMEGGQVIPMASKQEIMATPSNLILPGNGKDVFQIFYAGPKDNQERYYRLSWHDNPVVEEGLSTTRKAASATTSATIKTILVVTPRQDNFNYQYRDGVVYNTGNSSFRVVAFGPCRKPQPSGDENKSCRERYYVMPGLGVHLKVIDLNNPRRSIGIWHNEKYITVK</sequence>
<feature type="signal peptide" evidence="6">
    <location>
        <begin position="1"/>
        <end position="21"/>
    </location>
</feature>
<evidence type="ECO:0000256" key="6">
    <source>
        <dbReference type="SAM" id="SignalP"/>
    </source>
</evidence>
<accession>A0A542D8H2</accession>
<keyword evidence="3" id="KW-1029">Fimbrium biogenesis</keyword>
<protein>
    <recommendedName>
        <fullName evidence="2">Probable fimbrial chaperone EcpB</fullName>
    </recommendedName>
</protein>
<evidence type="ECO:0000313" key="8">
    <source>
        <dbReference type="EMBL" id="TVZ68892.1"/>
    </source>
</evidence>
<evidence type="ECO:0000256" key="4">
    <source>
        <dbReference type="ARBA" id="ARBA00022729"/>
    </source>
</evidence>
<feature type="chain" id="PRO_5021737504" description="Probable fimbrial chaperone EcpB" evidence="6">
    <location>
        <begin position="22"/>
        <end position="227"/>
    </location>
</feature>